<dbReference type="OrthoDB" id="880784at2"/>
<accession>A0A2T2YHM2</accession>
<dbReference type="Gene3D" id="2.160.20.120">
    <property type="match status" value="1"/>
</dbReference>
<dbReference type="Pfam" id="PF10988">
    <property type="entry name" value="DUF2807"/>
    <property type="match status" value="1"/>
</dbReference>
<evidence type="ECO:0000256" key="1">
    <source>
        <dbReference type="SAM" id="SignalP"/>
    </source>
</evidence>
<keyword evidence="1" id="KW-0732">Signal</keyword>
<evidence type="ECO:0000259" key="2">
    <source>
        <dbReference type="Pfam" id="PF10988"/>
    </source>
</evidence>
<evidence type="ECO:0000313" key="4">
    <source>
        <dbReference type="Proteomes" id="UP000240357"/>
    </source>
</evidence>
<reference evidence="3 4" key="1">
    <citation type="submission" date="2018-03" db="EMBL/GenBank/DDBJ databases">
        <title>Adhaeribacter sp. HMF7605 Genome sequencing and assembly.</title>
        <authorList>
            <person name="Kang H."/>
            <person name="Kang J."/>
            <person name="Cha I."/>
            <person name="Kim H."/>
            <person name="Joh K."/>
        </authorList>
    </citation>
    <scope>NUCLEOTIDE SEQUENCE [LARGE SCALE GENOMIC DNA]</scope>
    <source>
        <strain evidence="3 4">HMF7605</strain>
    </source>
</reference>
<keyword evidence="4" id="KW-1185">Reference proteome</keyword>
<dbReference type="AlphaFoldDB" id="A0A2T2YHM2"/>
<comment type="caution">
    <text evidence="3">The sequence shown here is derived from an EMBL/GenBank/DDBJ whole genome shotgun (WGS) entry which is preliminary data.</text>
</comment>
<dbReference type="RefSeq" id="WP_106931176.1">
    <property type="nucleotide sequence ID" value="NZ_PYFT01000001.1"/>
</dbReference>
<protein>
    <submittedName>
        <fullName evidence="3">DUF2807 domain-containing protein</fullName>
    </submittedName>
</protein>
<name>A0A2T2YHM2_9BACT</name>
<dbReference type="InterPro" id="IPR021255">
    <property type="entry name" value="DUF2807"/>
</dbReference>
<dbReference type="EMBL" id="PYFT01000001">
    <property type="protein sequence ID" value="PSR55000.1"/>
    <property type="molecule type" value="Genomic_DNA"/>
</dbReference>
<feature type="domain" description="Putative auto-transporter adhesin head GIN" evidence="2">
    <location>
        <begin position="45"/>
        <end position="228"/>
    </location>
</feature>
<organism evidence="3 4">
    <name type="scientific">Adhaeribacter arboris</name>
    <dbReference type="NCBI Taxonomy" id="2072846"/>
    <lineage>
        <taxon>Bacteria</taxon>
        <taxon>Pseudomonadati</taxon>
        <taxon>Bacteroidota</taxon>
        <taxon>Cytophagia</taxon>
        <taxon>Cytophagales</taxon>
        <taxon>Hymenobacteraceae</taxon>
        <taxon>Adhaeribacter</taxon>
    </lineage>
</organism>
<sequence length="243" mass="25172">MKKAFLSFAGFMFLFTLTTLAASPTKQLNKHFSLLDDQTRPVDSFSGVASAVPFNVFVTIGPKESLRLEGDSDLIDKIETPVKNGVLQIKMQKGSERWFGSSKKVTIYITAPNLNKLSVSGAGNVEVKGTVKGDRVTTDVSGSGHLSAAVASSSLSSSISGSGGMELQGKADEAHIDISGSGKFEGEDLNTKTAKISVSGSGIASIQAEETLNATLSGSGKVTYSGNAKVNVVKSGSGSVSKI</sequence>
<gene>
    <name evidence="3" type="ORF">AHMF7605_16555</name>
</gene>
<proteinExistence type="predicted"/>
<evidence type="ECO:0000313" key="3">
    <source>
        <dbReference type="EMBL" id="PSR55000.1"/>
    </source>
</evidence>
<dbReference type="Proteomes" id="UP000240357">
    <property type="component" value="Unassembled WGS sequence"/>
</dbReference>
<dbReference type="PANTHER" id="PTHR39200">
    <property type="entry name" value="HYPOTHETICAL EXPORTED PROTEIN"/>
    <property type="match status" value="1"/>
</dbReference>
<feature type="signal peptide" evidence="1">
    <location>
        <begin position="1"/>
        <end position="21"/>
    </location>
</feature>
<feature type="chain" id="PRO_5015611229" evidence="1">
    <location>
        <begin position="22"/>
        <end position="243"/>
    </location>
</feature>
<dbReference type="PANTHER" id="PTHR39200:SF1">
    <property type="entry name" value="AUTO-TRANSPORTER ADHESIN HEAD GIN DOMAIN-CONTAINING PROTEIN-RELATED"/>
    <property type="match status" value="1"/>
</dbReference>